<accession>A0A1B7LEK2</accession>
<dbReference type="Pfam" id="PF13549">
    <property type="entry name" value="ATP-grasp_5"/>
    <property type="match status" value="1"/>
</dbReference>
<evidence type="ECO:0000256" key="1">
    <source>
        <dbReference type="ARBA" id="ARBA00022598"/>
    </source>
</evidence>
<dbReference type="SUPFAM" id="SSF52210">
    <property type="entry name" value="Succinyl-CoA synthetase domains"/>
    <property type="match status" value="2"/>
</dbReference>
<dbReference type="NCBIfam" id="TIGR02717">
    <property type="entry name" value="AcCoA-syn-alpha"/>
    <property type="match status" value="1"/>
</dbReference>
<dbReference type="OrthoDB" id="9807426at2"/>
<comment type="caution">
    <text evidence="6">The sequence shown here is derived from an EMBL/GenBank/DDBJ whole genome shotgun (WGS) entry which is preliminary data.</text>
</comment>
<evidence type="ECO:0000256" key="4">
    <source>
        <dbReference type="ARBA" id="ARBA00060888"/>
    </source>
</evidence>
<dbReference type="SUPFAM" id="SSF56059">
    <property type="entry name" value="Glutathione synthetase ATP-binding domain-like"/>
    <property type="match status" value="1"/>
</dbReference>
<sequence length="713" mass="75437">MLKPTTAAKKVSSLTGPASFFSPQTAAIIGASKKPGKIGYAILKNMIDCGFKGKIYPINPKEDEIAGLQCYHSIRDIGSAVDLAVVAVPAKLTVGVAEECGIAGAKNLVVVTAGFKETGKEGMVLERELTRICRRYGMRLLGPNCVGMMDTHVPINASFSAVFPAAGDIAFISQSGAMLLAILDWSLANRVGFSQVISLGNKADLNEADFIAAAAEDPQTRVILCYIEDVARGEQFLQAAREASRRKPVIILKSGTSQAGARAASSHTGALAGSDLAYETAFRQSGVIRARSMAELFDLAVAFSRQPVPAGDRVAVVTNAGGPGIIATDHIERAHLNMSRFSKETSDALRAGLPPESAVYNPVDVLGDAGADRYRLALDQTLADPGTDSALVLVCPTAVTNVEETARAIVDSHRNHPDKPVFVAYMGGETLAPGARLVAAAGIPVYTFPEPAIAAISGMVRYARTCRRPAREEPDALPDANRALVADILKAVKNEGRLVLLGSEATRVAEAYGIAAAPVALAGSPREAAQKAGEIGFPVVMKVASPQIMHKTDVGGVQVGINSPQEAERAFMQIHENVQRYLPRAVIHGVEVQKMMPKGTELIIGMTQDVQFGPLIAFGLGGIYVNLLKDVSFRLAGSLGAGEAQAMLTETRAYTLLRGYRGEKPADIKALTNMITRVARLVLDFPQIAEMDINPVFAYPDGAAALDIKITVS</sequence>
<keyword evidence="1" id="KW-0436">Ligase</keyword>
<comment type="similarity">
    <text evidence="4">In the N-terminal section; belongs to the acetate CoA ligase alpha subunit family.</text>
</comment>
<evidence type="ECO:0000256" key="2">
    <source>
        <dbReference type="ARBA" id="ARBA00022741"/>
    </source>
</evidence>
<dbReference type="InterPro" id="IPR014089">
    <property type="entry name" value="AcCoA-synth-alpha"/>
</dbReference>
<dbReference type="Pfam" id="PF13380">
    <property type="entry name" value="CoA_binding_2"/>
    <property type="match status" value="1"/>
</dbReference>
<dbReference type="SUPFAM" id="SSF51735">
    <property type="entry name" value="NAD(P)-binding Rossmann-fold domains"/>
    <property type="match status" value="1"/>
</dbReference>
<evidence type="ECO:0000313" key="7">
    <source>
        <dbReference type="Proteomes" id="UP000078532"/>
    </source>
</evidence>
<proteinExistence type="inferred from homology"/>
<evidence type="ECO:0000313" key="6">
    <source>
        <dbReference type="EMBL" id="OAT81711.1"/>
    </source>
</evidence>
<dbReference type="InterPro" id="IPR051538">
    <property type="entry name" value="Acyl-CoA_Synth/Transferase"/>
</dbReference>
<organism evidence="6 7">
    <name type="scientific">Desulfotomaculum copahuensis</name>
    <dbReference type="NCBI Taxonomy" id="1838280"/>
    <lineage>
        <taxon>Bacteria</taxon>
        <taxon>Bacillati</taxon>
        <taxon>Bacillota</taxon>
        <taxon>Clostridia</taxon>
        <taxon>Eubacteriales</taxon>
        <taxon>Desulfotomaculaceae</taxon>
        <taxon>Desulfotomaculum</taxon>
    </lineage>
</organism>
<name>A0A1B7LEK2_9FIRM</name>
<dbReference type="PANTHER" id="PTHR43334">
    <property type="entry name" value="ACETATE--COA LIGASE [ADP-FORMING]"/>
    <property type="match status" value="1"/>
</dbReference>
<dbReference type="InterPro" id="IPR013815">
    <property type="entry name" value="ATP_grasp_subdomain_1"/>
</dbReference>
<feature type="domain" description="CoA-binding" evidence="5">
    <location>
        <begin position="20"/>
        <end position="115"/>
    </location>
</feature>
<dbReference type="InterPro" id="IPR032875">
    <property type="entry name" value="Succ_CoA_lig_flav_dom"/>
</dbReference>
<gene>
    <name evidence="6" type="ORF">A6M21_09880</name>
</gene>
<dbReference type="InterPro" id="IPR003781">
    <property type="entry name" value="CoA-bd"/>
</dbReference>
<keyword evidence="7" id="KW-1185">Reference proteome</keyword>
<dbReference type="EMBL" id="LYVF01000158">
    <property type="protein sequence ID" value="OAT81711.1"/>
    <property type="molecule type" value="Genomic_DNA"/>
</dbReference>
<keyword evidence="3" id="KW-0067">ATP-binding</keyword>
<dbReference type="InterPro" id="IPR016102">
    <property type="entry name" value="Succinyl-CoA_synth-like"/>
</dbReference>
<keyword evidence="2" id="KW-0547">Nucleotide-binding</keyword>
<dbReference type="PANTHER" id="PTHR43334:SF1">
    <property type="entry name" value="3-HYDROXYPROPIONATE--COA LIGASE [ADP-FORMING]"/>
    <property type="match status" value="1"/>
</dbReference>
<dbReference type="GO" id="GO:0005524">
    <property type="term" value="F:ATP binding"/>
    <property type="evidence" value="ECO:0007669"/>
    <property type="project" value="UniProtKB-KW"/>
</dbReference>
<dbReference type="InterPro" id="IPR036291">
    <property type="entry name" value="NAD(P)-bd_dom_sf"/>
</dbReference>
<dbReference type="Gene3D" id="3.30.1490.20">
    <property type="entry name" value="ATP-grasp fold, A domain"/>
    <property type="match status" value="1"/>
</dbReference>
<dbReference type="SMART" id="SM00881">
    <property type="entry name" value="CoA_binding"/>
    <property type="match status" value="1"/>
</dbReference>
<dbReference type="InterPro" id="IPR043938">
    <property type="entry name" value="Ligase_CoA_dom"/>
</dbReference>
<dbReference type="Proteomes" id="UP000078532">
    <property type="component" value="Unassembled WGS sequence"/>
</dbReference>
<dbReference type="GO" id="GO:0043758">
    <property type="term" value="F:acetate-CoA ligase (ADP-forming) activity"/>
    <property type="evidence" value="ECO:0007669"/>
    <property type="project" value="InterPro"/>
</dbReference>
<dbReference type="Pfam" id="PF13607">
    <property type="entry name" value="Succ_CoA_lig"/>
    <property type="match status" value="1"/>
</dbReference>
<dbReference type="STRING" id="1838280.A6M21_09880"/>
<dbReference type="FunFam" id="3.30.1490.20:FF:000020">
    <property type="entry name" value="Protein lysine acetyltransferase"/>
    <property type="match status" value="1"/>
</dbReference>
<dbReference type="Pfam" id="PF19045">
    <property type="entry name" value="Ligase_CoA_2"/>
    <property type="match status" value="1"/>
</dbReference>
<evidence type="ECO:0000259" key="5">
    <source>
        <dbReference type="SMART" id="SM00881"/>
    </source>
</evidence>
<protein>
    <submittedName>
        <fullName evidence="6">Acyl-CoA synthetase</fullName>
    </submittedName>
</protein>
<evidence type="ECO:0000256" key="3">
    <source>
        <dbReference type="ARBA" id="ARBA00022840"/>
    </source>
</evidence>
<dbReference type="Gene3D" id="3.40.50.261">
    <property type="entry name" value="Succinyl-CoA synthetase domains"/>
    <property type="match status" value="2"/>
</dbReference>
<reference evidence="6 7" key="1">
    <citation type="submission" date="2016-04" db="EMBL/GenBank/DDBJ databases">
        <authorList>
            <person name="Evans L.H."/>
            <person name="Alamgir A."/>
            <person name="Owens N."/>
            <person name="Weber N.D."/>
            <person name="Virtaneva K."/>
            <person name="Barbian K."/>
            <person name="Babar A."/>
            <person name="Rosenke K."/>
        </authorList>
    </citation>
    <scope>NUCLEOTIDE SEQUENCE [LARGE SCALE GENOMIC DNA]</scope>
    <source>
        <strain evidence="6 7">LMa1</strain>
    </source>
</reference>
<dbReference type="Gene3D" id="3.40.50.720">
    <property type="entry name" value="NAD(P)-binding Rossmann-like Domain"/>
    <property type="match status" value="1"/>
</dbReference>
<dbReference type="Gene3D" id="3.30.470.20">
    <property type="entry name" value="ATP-grasp fold, B domain"/>
    <property type="match status" value="1"/>
</dbReference>
<dbReference type="AlphaFoldDB" id="A0A1B7LEK2"/>